<evidence type="ECO:0000259" key="1">
    <source>
        <dbReference type="Pfam" id="PF13472"/>
    </source>
</evidence>
<gene>
    <name evidence="2" type="ORF">D4L85_15150</name>
</gene>
<name>A0A385SY15_9BACT</name>
<protein>
    <recommendedName>
        <fullName evidence="1">SGNH hydrolase-type esterase domain-containing protein</fullName>
    </recommendedName>
</protein>
<dbReference type="SUPFAM" id="SSF52266">
    <property type="entry name" value="SGNH hydrolase"/>
    <property type="match status" value="1"/>
</dbReference>
<dbReference type="GO" id="GO:0004622">
    <property type="term" value="F:phosphatidylcholine lysophospholipase activity"/>
    <property type="evidence" value="ECO:0007669"/>
    <property type="project" value="TreeGrafter"/>
</dbReference>
<dbReference type="SUPFAM" id="SSF53474">
    <property type="entry name" value="alpha/beta-Hydrolases"/>
    <property type="match status" value="1"/>
</dbReference>
<accession>A0A385SY15</accession>
<dbReference type="InterPro" id="IPR029058">
    <property type="entry name" value="AB_hydrolase_fold"/>
</dbReference>
<dbReference type="OrthoDB" id="9796689at2"/>
<dbReference type="Pfam" id="PF13472">
    <property type="entry name" value="Lipase_GDSL_2"/>
    <property type="match status" value="1"/>
</dbReference>
<evidence type="ECO:0000313" key="3">
    <source>
        <dbReference type="Proteomes" id="UP000266183"/>
    </source>
</evidence>
<dbReference type="KEGG" id="chk:D4L85_15150"/>
<sequence length="470" mass="52804">MIGMLSTLLSVSFTCAQPSRKVSIACIGASITYGAGLEDREKQSYPAQLQNLLGDHYTVTNYGVNSTTLLRQGDHPYWSTKAYASALASNPDIVFIDLGGNDSKLVNRVNAGALEQDGRDLIQSFRQLPSHPRVILLLPIVSFVTDTMEIWDAAIVKTIIPHLRNVAFDAGCEVLDMHPLLLNQSAYMPDKIHPDAVGALMMAKRLHAFLTQDYDERFDIFKTLKPENLQSFYGYACSEFTMEGHPCKIVQPKRAAKHHPWIWRARFWGHEPQTDIALLERGFHVVYCDVAELFGNAEAVQRWNTFYETLTKNGLFRKVALEGMSRGAVYCYNWAAANPDKVVCVYVDNPVLDLKSWPGSQRTKTERPEWEMFKKDFGLVSDEAALAFQGSPIDKVALIVNGHYPLLHVCGDADRDVPMIENTTPFEQKVKALHGDITVIHKPGFAHHPHSLPDPSPIVDFIMTAWNTYR</sequence>
<proteinExistence type="predicted"/>
<dbReference type="EMBL" id="CP032382">
    <property type="protein sequence ID" value="AYB35566.1"/>
    <property type="molecule type" value="Genomic_DNA"/>
</dbReference>
<dbReference type="PANTHER" id="PTHR30383:SF5">
    <property type="entry name" value="SGNH HYDROLASE-TYPE ESTERASE DOMAIN-CONTAINING PROTEIN"/>
    <property type="match status" value="1"/>
</dbReference>
<keyword evidence="3" id="KW-1185">Reference proteome</keyword>
<dbReference type="InterPro" id="IPR051532">
    <property type="entry name" value="Ester_Hydrolysis_Enzymes"/>
</dbReference>
<dbReference type="Proteomes" id="UP000266183">
    <property type="component" value="Chromosome"/>
</dbReference>
<dbReference type="InterPro" id="IPR036514">
    <property type="entry name" value="SGNH_hydro_sf"/>
</dbReference>
<reference evidence="3" key="1">
    <citation type="submission" date="2018-09" db="EMBL/GenBank/DDBJ databases">
        <title>Chryseolinea sp. KIS68-18 isolated from soil.</title>
        <authorList>
            <person name="Weon H.-Y."/>
            <person name="Kwon S.-W."/>
            <person name="Lee S.A."/>
        </authorList>
    </citation>
    <scope>NUCLEOTIDE SEQUENCE [LARGE SCALE GENOMIC DNA]</scope>
    <source>
        <strain evidence="3">KIS68-18</strain>
    </source>
</reference>
<dbReference type="Gene3D" id="3.40.50.1110">
    <property type="entry name" value="SGNH hydrolase"/>
    <property type="match status" value="1"/>
</dbReference>
<dbReference type="PANTHER" id="PTHR30383">
    <property type="entry name" value="THIOESTERASE 1/PROTEASE 1/LYSOPHOSPHOLIPASE L1"/>
    <property type="match status" value="1"/>
</dbReference>
<evidence type="ECO:0000313" key="2">
    <source>
        <dbReference type="EMBL" id="AYB35566.1"/>
    </source>
</evidence>
<organism evidence="2 3">
    <name type="scientific">Chryseolinea soli</name>
    <dbReference type="NCBI Taxonomy" id="2321403"/>
    <lineage>
        <taxon>Bacteria</taxon>
        <taxon>Pseudomonadati</taxon>
        <taxon>Bacteroidota</taxon>
        <taxon>Cytophagia</taxon>
        <taxon>Cytophagales</taxon>
        <taxon>Fulvivirgaceae</taxon>
        <taxon>Chryseolinea</taxon>
    </lineage>
</organism>
<dbReference type="Gene3D" id="3.40.50.1820">
    <property type="entry name" value="alpha/beta hydrolase"/>
    <property type="match status" value="1"/>
</dbReference>
<dbReference type="AlphaFoldDB" id="A0A385SY15"/>
<feature type="domain" description="SGNH hydrolase-type esterase" evidence="1">
    <location>
        <begin position="26"/>
        <end position="198"/>
    </location>
</feature>
<dbReference type="InterPro" id="IPR013830">
    <property type="entry name" value="SGNH_hydro"/>
</dbReference>